<reference evidence="2 3" key="1">
    <citation type="journal article" date="2022" name="bioRxiv">
        <title>Genomics of Preaxostyla Flagellates Illuminates Evolutionary Transitions and the Path Towards Mitochondrial Loss.</title>
        <authorList>
            <person name="Novak L.V.F."/>
            <person name="Treitli S.C."/>
            <person name="Pyrih J."/>
            <person name="Halakuc P."/>
            <person name="Pipaliya S.V."/>
            <person name="Vacek V."/>
            <person name="Brzon O."/>
            <person name="Soukal P."/>
            <person name="Eme L."/>
            <person name="Dacks J.B."/>
            <person name="Karnkowska A."/>
            <person name="Elias M."/>
            <person name="Hampl V."/>
        </authorList>
    </citation>
    <scope>NUCLEOTIDE SEQUENCE [LARGE SCALE GENOMIC DNA]</scope>
    <source>
        <strain evidence="2">NAU3</strain>
        <tissue evidence="2">Gut</tissue>
    </source>
</reference>
<accession>A0ABQ9YM99</accession>
<evidence type="ECO:0000313" key="3">
    <source>
        <dbReference type="Proteomes" id="UP001281761"/>
    </source>
</evidence>
<evidence type="ECO:0000313" key="2">
    <source>
        <dbReference type="EMBL" id="KAK2964882.1"/>
    </source>
</evidence>
<evidence type="ECO:0000256" key="1">
    <source>
        <dbReference type="SAM" id="MobiDB-lite"/>
    </source>
</evidence>
<feature type="region of interest" description="Disordered" evidence="1">
    <location>
        <begin position="68"/>
        <end position="100"/>
    </location>
</feature>
<comment type="caution">
    <text evidence="2">The sequence shown here is derived from an EMBL/GenBank/DDBJ whole genome shotgun (WGS) entry which is preliminary data.</text>
</comment>
<dbReference type="EMBL" id="JARBJD010000001">
    <property type="protein sequence ID" value="KAK2964882.1"/>
    <property type="molecule type" value="Genomic_DNA"/>
</dbReference>
<feature type="region of interest" description="Disordered" evidence="1">
    <location>
        <begin position="266"/>
        <end position="298"/>
    </location>
</feature>
<feature type="compositionally biased region" description="Basic and acidic residues" evidence="1">
    <location>
        <begin position="287"/>
        <end position="298"/>
    </location>
</feature>
<proteinExistence type="predicted"/>
<protein>
    <submittedName>
        <fullName evidence="2">Uncharacterized protein</fullName>
    </submittedName>
</protein>
<sequence length="298" mass="34459">MESSSDNLDTKLVTSLERGTEEHLRDEITQFLQDRENEIKTICEEHFEDFLVSCQDILNIKIAVSGLRDGRKEEEENRRTGDETRRDGKKVMRESRTRRRNREMDYGVRGIVAERHEYQLLYAHLPSSHPHHFPSPTSTFSPKWPAVLINTQIPRRSLTPSFGRKPDHPPSSPQLFPNAPLPINLPTAESVALIRSNILHRNCPHAKISLRITTQTSTFRLFDTIQSPSVDVGMVKEGPFRIRHIDLLSAAPIYHTHLVTRFPHDPLQPNFNSPPSTHPVYLFENDENQREERRLSEK</sequence>
<keyword evidence="3" id="KW-1185">Reference proteome</keyword>
<gene>
    <name evidence="2" type="ORF">BLNAU_183</name>
</gene>
<dbReference type="Proteomes" id="UP001281761">
    <property type="component" value="Unassembled WGS sequence"/>
</dbReference>
<organism evidence="2 3">
    <name type="scientific">Blattamonas nauphoetae</name>
    <dbReference type="NCBI Taxonomy" id="2049346"/>
    <lineage>
        <taxon>Eukaryota</taxon>
        <taxon>Metamonada</taxon>
        <taxon>Preaxostyla</taxon>
        <taxon>Oxymonadida</taxon>
        <taxon>Blattamonas</taxon>
    </lineage>
</organism>
<name>A0ABQ9YM99_9EUKA</name>
<feature type="compositionally biased region" description="Basic and acidic residues" evidence="1">
    <location>
        <begin position="68"/>
        <end position="95"/>
    </location>
</feature>